<protein>
    <submittedName>
        <fullName evidence="2">Uncharacterized protein</fullName>
    </submittedName>
</protein>
<feature type="region of interest" description="Disordered" evidence="1">
    <location>
        <begin position="47"/>
        <end position="67"/>
    </location>
</feature>
<evidence type="ECO:0000313" key="2">
    <source>
        <dbReference type="EMBL" id="MFC5834371.1"/>
    </source>
</evidence>
<reference evidence="3" key="1">
    <citation type="journal article" date="2019" name="Int. J. Syst. Evol. Microbiol.">
        <title>The Global Catalogue of Microorganisms (GCM) 10K type strain sequencing project: providing services to taxonomists for standard genome sequencing and annotation.</title>
        <authorList>
            <consortium name="The Broad Institute Genomics Platform"/>
            <consortium name="The Broad Institute Genome Sequencing Center for Infectious Disease"/>
            <person name="Wu L."/>
            <person name="Ma J."/>
        </authorList>
    </citation>
    <scope>NUCLEOTIDE SEQUENCE [LARGE SCALE GENOMIC DNA]</scope>
    <source>
        <strain evidence="3">CCUG 53903</strain>
    </source>
</reference>
<sequence>MRFNLTSRRIRPQHRHRYHASPLLEKVLAYPTSLSRPVYIDGQEPSGWWSQAGHADEEMDGGYGNND</sequence>
<comment type="caution">
    <text evidence="2">The sequence shown here is derived from an EMBL/GenBank/DDBJ whole genome shotgun (WGS) entry which is preliminary data.</text>
</comment>
<dbReference type="RefSeq" id="WP_379523784.1">
    <property type="nucleotide sequence ID" value="NZ_JBHSPA010000111.1"/>
</dbReference>
<gene>
    <name evidence="2" type="ORF">ACFPZ3_61905</name>
</gene>
<dbReference type="EMBL" id="JBHSPA010000111">
    <property type="protein sequence ID" value="MFC5834371.1"/>
    <property type="molecule type" value="Genomic_DNA"/>
</dbReference>
<organism evidence="2 3">
    <name type="scientific">Nonomuraea insulae</name>
    <dbReference type="NCBI Taxonomy" id="1616787"/>
    <lineage>
        <taxon>Bacteria</taxon>
        <taxon>Bacillati</taxon>
        <taxon>Actinomycetota</taxon>
        <taxon>Actinomycetes</taxon>
        <taxon>Streptosporangiales</taxon>
        <taxon>Streptosporangiaceae</taxon>
        <taxon>Nonomuraea</taxon>
    </lineage>
</organism>
<evidence type="ECO:0000256" key="1">
    <source>
        <dbReference type="SAM" id="MobiDB-lite"/>
    </source>
</evidence>
<name>A0ABW1DCC9_9ACTN</name>
<keyword evidence="3" id="KW-1185">Reference proteome</keyword>
<proteinExistence type="predicted"/>
<accession>A0ABW1DCC9</accession>
<evidence type="ECO:0000313" key="3">
    <source>
        <dbReference type="Proteomes" id="UP001596058"/>
    </source>
</evidence>
<dbReference type="Proteomes" id="UP001596058">
    <property type="component" value="Unassembled WGS sequence"/>
</dbReference>